<name>A0A392WF34_9FABA</name>
<organism evidence="1 2">
    <name type="scientific">Trifolium medium</name>
    <dbReference type="NCBI Taxonomy" id="97028"/>
    <lineage>
        <taxon>Eukaryota</taxon>
        <taxon>Viridiplantae</taxon>
        <taxon>Streptophyta</taxon>
        <taxon>Embryophyta</taxon>
        <taxon>Tracheophyta</taxon>
        <taxon>Spermatophyta</taxon>
        <taxon>Magnoliopsida</taxon>
        <taxon>eudicotyledons</taxon>
        <taxon>Gunneridae</taxon>
        <taxon>Pentapetalae</taxon>
        <taxon>rosids</taxon>
        <taxon>fabids</taxon>
        <taxon>Fabales</taxon>
        <taxon>Fabaceae</taxon>
        <taxon>Papilionoideae</taxon>
        <taxon>50 kb inversion clade</taxon>
        <taxon>NPAAA clade</taxon>
        <taxon>Hologalegina</taxon>
        <taxon>IRL clade</taxon>
        <taxon>Trifolieae</taxon>
        <taxon>Trifolium</taxon>
    </lineage>
</organism>
<dbReference type="Proteomes" id="UP000265520">
    <property type="component" value="Unassembled WGS sequence"/>
</dbReference>
<accession>A0A392WF34</accession>
<keyword evidence="2" id="KW-1185">Reference proteome</keyword>
<proteinExistence type="predicted"/>
<dbReference type="AlphaFoldDB" id="A0A392WF34"/>
<evidence type="ECO:0000313" key="2">
    <source>
        <dbReference type="Proteomes" id="UP000265520"/>
    </source>
</evidence>
<evidence type="ECO:0000313" key="1">
    <source>
        <dbReference type="EMBL" id="MCI97461.1"/>
    </source>
</evidence>
<sequence>RPRHSKPGSEEESHCCAEEVSSYDFLGCYHVARCLTMHHASSSTRVLG</sequence>
<dbReference type="EMBL" id="LXQA011443900">
    <property type="protein sequence ID" value="MCI97461.1"/>
    <property type="molecule type" value="Genomic_DNA"/>
</dbReference>
<comment type="caution">
    <text evidence="1">The sequence shown here is derived from an EMBL/GenBank/DDBJ whole genome shotgun (WGS) entry which is preliminary data.</text>
</comment>
<protein>
    <submittedName>
        <fullName evidence="1">Uncharacterized protein</fullName>
    </submittedName>
</protein>
<feature type="non-terminal residue" evidence="1">
    <location>
        <position position="1"/>
    </location>
</feature>
<reference evidence="1 2" key="1">
    <citation type="journal article" date="2018" name="Front. Plant Sci.">
        <title>Red Clover (Trifolium pratense) and Zigzag Clover (T. medium) - A Picture of Genomic Similarities and Differences.</title>
        <authorList>
            <person name="Dluhosova J."/>
            <person name="Istvanek J."/>
            <person name="Nedelnik J."/>
            <person name="Repkova J."/>
        </authorList>
    </citation>
    <scope>NUCLEOTIDE SEQUENCE [LARGE SCALE GENOMIC DNA]</scope>
    <source>
        <strain evidence="2">cv. 10/8</strain>
        <tissue evidence="1">Leaf</tissue>
    </source>
</reference>